<protein>
    <submittedName>
        <fullName evidence="1">HPF/RaiA family ribosome-associated protein</fullName>
    </submittedName>
</protein>
<comment type="caution">
    <text evidence="1">The sequence shown here is derived from an EMBL/GenBank/DDBJ whole genome shotgun (WGS) entry which is preliminary data.</text>
</comment>
<dbReference type="InterPro" id="IPR036567">
    <property type="entry name" value="RHF-like"/>
</dbReference>
<dbReference type="RefSeq" id="WP_368376274.1">
    <property type="nucleotide sequence ID" value="NZ_JBFRYB010000001.1"/>
</dbReference>
<gene>
    <name evidence="1" type="ORF">AB4875_11900</name>
</gene>
<name>A0ABV3TXX3_9GAMM</name>
<keyword evidence="2" id="KW-1185">Reference proteome</keyword>
<evidence type="ECO:0000313" key="1">
    <source>
        <dbReference type="EMBL" id="MEX1666190.1"/>
    </source>
</evidence>
<dbReference type="EMBL" id="JBFRYB010000001">
    <property type="protein sequence ID" value="MEX1666190.1"/>
    <property type="molecule type" value="Genomic_DNA"/>
</dbReference>
<sequence>MKLSINFRNMPGSGNIINYIDHRLSFAFAGTREEIERTTITVSDVNGPNGVAGKQCKVVIKPSGLREIVIAETRENIRQAIDLCLARASRSLNRKLKRRHILMKKAPDPQRMRLEVSPES</sequence>
<dbReference type="Gene3D" id="3.30.160.100">
    <property type="entry name" value="Ribosome hibernation promotion factor-like"/>
    <property type="match status" value="1"/>
</dbReference>
<accession>A0ABV3TXX3</accession>
<organism evidence="1 2">
    <name type="scientific">Zhongshania arctica</name>
    <dbReference type="NCBI Taxonomy" id="3238302"/>
    <lineage>
        <taxon>Bacteria</taxon>
        <taxon>Pseudomonadati</taxon>
        <taxon>Pseudomonadota</taxon>
        <taxon>Gammaproteobacteria</taxon>
        <taxon>Cellvibrionales</taxon>
        <taxon>Spongiibacteraceae</taxon>
        <taxon>Zhongshania</taxon>
    </lineage>
</organism>
<dbReference type="SUPFAM" id="SSF69754">
    <property type="entry name" value="Ribosome binding protein Y (YfiA homologue)"/>
    <property type="match status" value="1"/>
</dbReference>
<dbReference type="Proteomes" id="UP001557484">
    <property type="component" value="Unassembled WGS sequence"/>
</dbReference>
<evidence type="ECO:0000313" key="2">
    <source>
        <dbReference type="Proteomes" id="UP001557484"/>
    </source>
</evidence>
<dbReference type="Pfam" id="PF02482">
    <property type="entry name" value="Ribosomal_S30AE"/>
    <property type="match status" value="1"/>
</dbReference>
<reference evidence="1 2" key="1">
    <citation type="journal article" date="2011" name="Int. J. Syst. Evol. Microbiol.">
        <title>Zhongshania antarctica gen. nov., sp. nov. and Zhongshania guokunii sp. nov., gammaproteobacteria respectively isolated from coastal attached (fast) ice and surface seawater of the Antarctic.</title>
        <authorList>
            <person name="Li H.J."/>
            <person name="Zhang X.Y."/>
            <person name="Chen C.X."/>
            <person name="Zhang Y.J."/>
            <person name="Gao Z.M."/>
            <person name="Yu Y."/>
            <person name="Chen X.L."/>
            <person name="Chen B."/>
            <person name="Zhang Y.Z."/>
        </authorList>
    </citation>
    <scope>NUCLEOTIDE SEQUENCE [LARGE SCALE GENOMIC DNA]</scope>
    <source>
        <strain evidence="1 2">R06B22</strain>
    </source>
</reference>
<proteinExistence type="predicted"/>
<dbReference type="InterPro" id="IPR003489">
    <property type="entry name" value="RHF/RaiA"/>
</dbReference>